<sequence>MNRVCEWSLEPSAETATTDPKAVAKVTFAPGDATNLDTGEDVPANQSGLSKRDWEIQVRSNIARAELDFMKA</sequence>
<protein>
    <submittedName>
        <fullName evidence="1">Uncharacterized protein</fullName>
    </submittedName>
</protein>
<dbReference type="Proteomes" id="UP001391051">
    <property type="component" value="Unassembled WGS sequence"/>
</dbReference>
<gene>
    <name evidence="1" type="ORF">PG986_005634</name>
</gene>
<evidence type="ECO:0000313" key="1">
    <source>
        <dbReference type="EMBL" id="KAK7956412.1"/>
    </source>
</evidence>
<dbReference type="RefSeq" id="XP_066701718.1">
    <property type="nucleotide sequence ID" value="XM_066841856.1"/>
</dbReference>
<evidence type="ECO:0000313" key="2">
    <source>
        <dbReference type="Proteomes" id="UP001391051"/>
    </source>
</evidence>
<name>A0ABR1QIX9_9PEZI</name>
<accession>A0ABR1QIX9</accession>
<comment type="caution">
    <text evidence="1">The sequence shown here is derived from an EMBL/GenBank/DDBJ whole genome shotgun (WGS) entry which is preliminary data.</text>
</comment>
<dbReference type="EMBL" id="JAQQWE010000004">
    <property type="protein sequence ID" value="KAK7956412.1"/>
    <property type="molecule type" value="Genomic_DNA"/>
</dbReference>
<dbReference type="GeneID" id="92074918"/>
<proteinExistence type="predicted"/>
<keyword evidence="2" id="KW-1185">Reference proteome</keyword>
<reference evidence="1 2" key="1">
    <citation type="submission" date="2023-01" db="EMBL/GenBank/DDBJ databases">
        <title>Analysis of 21 Apiospora genomes using comparative genomics revels a genus with tremendous synthesis potential of carbohydrate active enzymes and secondary metabolites.</title>
        <authorList>
            <person name="Sorensen T."/>
        </authorList>
    </citation>
    <scope>NUCLEOTIDE SEQUENCE [LARGE SCALE GENOMIC DNA]</scope>
    <source>
        <strain evidence="1 2">CBS 24483</strain>
    </source>
</reference>
<organism evidence="1 2">
    <name type="scientific">Apiospora aurea</name>
    <dbReference type="NCBI Taxonomy" id="335848"/>
    <lineage>
        <taxon>Eukaryota</taxon>
        <taxon>Fungi</taxon>
        <taxon>Dikarya</taxon>
        <taxon>Ascomycota</taxon>
        <taxon>Pezizomycotina</taxon>
        <taxon>Sordariomycetes</taxon>
        <taxon>Xylariomycetidae</taxon>
        <taxon>Amphisphaeriales</taxon>
        <taxon>Apiosporaceae</taxon>
        <taxon>Apiospora</taxon>
    </lineage>
</organism>